<evidence type="ECO:0000313" key="5">
    <source>
        <dbReference type="Proteomes" id="UP001378956"/>
    </source>
</evidence>
<dbReference type="Pfam" id="PF07992">
    <property type="entry name" value="Pyr_redox_2"/>
    <property type="match status" value="1"/>
</dbReference>
<dbReference type="Proteomes" id="UP001378956">
    <property type="component" value="Unassembled WGS sequence"/>
</dbReference>
<protein>
    <submittedName>
        <fullName evidence="4">NAD(P)/FAD-dependent oxidoreductase</fullName>
    </submittedName>
</protein>
<dbReference type="EMBL" id="JBBEUB010000001">
    <property type="protein sequence ID" value="MEJ2901204.1"/>
    <property type="molecule type" value="Genomic_DNA"/>
</dbReference>
<keyword evidence="5" id="KW-1185">Reference proteome</keyword>
<comment type="caution">
    <text evidence="4">The sequence shown here is derived from an EMBL/GenBank/DDBJ whole genome shotgun (WGS) entry which is preliminary data.</text>
</comment>
<feature type="domain" description="FAD/NAD(P)-binding" evidence="3">
    <location>
        <begin position="8"/>
        <end position="287"/>
    </location>
</feature>
<organism evidence="4 5">
    <name type="scientific">Pedobacter panaciterrae</name>
    <dbReference type="NCBI Taxonomy" id="363849"/>
    <lineage>
        <taxon>Bacteria</taxon>
        <taxon>Pseudomonadati</taxon>
        <taxon>Bacteroidota</taxon>
        <taxon>Sphingobacteriia</taxon>
        <taxon>Sphingobacteriales</taxon>
        <taxon>Sphingobacteriaceae</taxon>
        <taxon>Pedobacter</taxon>
    </lineage>
</organism>
<dbReference type="PANTHER" id="PTHR48105">
    <property type="entry name" value="THIOREDOXIN REDUCTASE 1-RELATED-RELATED"/>
    <property type="match status" value="1"/>
</dbReference>
<keyword evidence="1" id="KW-0285">Flavoprotein</keyword>
<sequence>MMEDSKRFDVIIIGGSYAGLSAAMALGRSLKKVLIIDSGKPCNKQTPHSHNFITQDGLPPEQIAAAAKDQVLKYSTVTIHEDFAIGAAKAEDDFIISTQSGESFAASKLLFATGISDQMLDIKGFAECWGISVLHCPYCHGYEVKHQPMGVIANGDLGFEFSRLIYNWSKNLVLLTNGQSTLSLEQTERIKHHGIEIIEKEIVEIEHNQGYITNVVFKDGSKQKLSAVFAKVGFNQHSTLPEQLGCNINEQGFISVDDFQRTTISGIYAAGDNTTMFRAVSAATAAGTKAGAMINKELIEEAFS</sequence>
<evidence type="ECO:0000256" key="1">
    <source>
        <dbReference type="ARBA" id="ARBA00022630"/>
    </source>
</evidence>
<dbReference type="InterPro" id="IPR023753">
    <property type="entry name" value="FAD/NAD-binding_dom"/>
</dbReference>
<dbReference type="PRINTS" id="PR00368">
    <property type="entry name" value="FADPNR"/>
</dbReference>
<proteinExistence type="predicted"/>
<dbReference type="InterPro" id="IPR036188">
    <property type="entry name" value="FAD/NAD-bd_sf"/>
</dbReference>
<dbReference type="InterPro" id="IPR050097">
    <property type="entry name" value="Ferredoxin-NADP_redctase_2"/>
</dbReference>
<keyword evidence="2" id="KW-0560">Oxidoreductase</keyword>
<accession>A0ABU8NG27</accession>
<dbReference type="Gene3D" id="3.50.50.60">
    <property type="entry name" value="FAD/NAD(P)-binding domain"/>
    <property type="match status" value="2"/>
</dbReference>
<dbReference type="PRINTS" id="PR00469">
    <property type="entry name" value="PNDRDTASEII"/>
</dbReference>
<gene>
    <name evidence="4" type="ORF">WAE58_02135</name>
</gene>
<dbReference type="RefSeq" id="WP_337715047.1">
    <property type="nucleotide sequence ID" value="NZ_JBBEUB010000001.1"/>
</dbReference>
<evidence type="ECO:0000313" key="4">
    <source>
        <dbReference type="EMBL" id="MEJ2901204.1"/>
    </source>
</evidence>
<evidence type="ECO:0000259" key="3">
    <source>
        <dbReference type="Pfam" id="PF07992"/>
    </source>
</evidence>
<evidence type="ECO:0000256" key="2">
    <source>
        <dbReference type="ARBA" id="ARBA00023002"/>
    </source>
</evidence>
<dbReference type="SUPFAM" id="SSF51905">
    <property type="entry name" value="FAD/NAD(P)-binding domain"/>
    <property type="match status" value="1"/>
</dbReference>
<name>A0ABU8NG27_9SPHI</name>
<reference evidence="4 5" key="1">
    <citation type="submission" date="2024-03" db="EMBL/GenBank/DDBJ databases">
        <title>Sequence of Lycoming College Course Isolates.</title>
        <authorList>
            <person name="Plotts O."/>
            <person name="Newman J."/>
        </authorList>
    </citation>
    <scope>NUCLEOTIDE SEQUENCE [LARGE SCALE GENOMIC DNA]</scope>
    <source>
        <strain evidence="4 5">CJB-3</strain>
    </source>
</reference>